<reference evidence="2" key="1">
    <citation type="submission" date="2023-01" db="EMBL/GenBank/DDBJ databases">
        <authorList>
            <person name="Van Ghelder C."/>
            <person name="Rancurel C."/>
        </authorList>
    </citation>
    <scope>NUCLEOTIDE SEQUENCE</scope>
    <source>
        <strain evidence="2">CNCM I-4278</strain>
    </source>
</reference>
<dbReference type="Proteomes" id="UP001152607">
    <property type="component" value="Unassembled WGS sequence"/>
</dbReference>
<protein>
    <submittedName>
        <fullName evidence="2">Uncharacterized protein</fullName>
    </submittedName>
</protein>
<dbReference type="AlphaFoldDB" id="A0A9W4UG26"/>
<comment type="caution">
    <text evidence="2">The sequence shown here is derived from an EMBL/GenBank/DDBJ whole genome shotgun (WGS) entry which is preliminary data.</text>
</comment>
<sequence>MTNTSDQSKSSTCLSPPSPFTTTSTPGFNLPEKRRPFLHCHTQIPRIHTYVHYTSTLACPEYNLTYICAYFLPLLYIVHMYTSNNLKTSQSARGSSSALGLPPSPIAKILQI</sequence>
<dbReference type="EMBL" id="CAOQHR010000005">
    <property type="protein sequence ID" value="CAI6335295.1"/>
    <property type="molecule type" value="Genomic_DNA"/>
</dbReference>
<evidence type="ECO:0000313" key="3">
    <source>
        <dbReference type="Proteomes" id="UP001152607"/>
    </source>
</evidence>
<proteinExistence type="predicted"/>
<gene>
    <name evidence="2" type="ORF">PDIGIT_LOCUS8374</name>
</gene>
<evidence type="ECO:0000256" key="1">
    <source>
        <dbReference type="SAM" id="MobiDB-lite"/>
    </source>
</evidence>
<name>A0A9W4UG26_9PLEO</name>
<feature type="compositionally biased region" description="Low complexity" evidence="1">
    <location>
        <begin position="10"/>
        <end position="26"/>
    </location>
</feature>
<keyword evidence="3" id="KW-1185">Reference proteome</keyword>
<organism evidence="2 3">
    <name type="scientific">Periconia digitata</name>
    <dbReference type="NCBI Taxonomy" id="1303443"/>
    <lineage>
        <taxon>Eukaryota</taxon>
        <taxon>Fungi</taxon>
        <taxon>Dikarya</taxon>
        <taxon>Ascomycota</taxon>
        <taxon>Pezizomycotina</taxon>
        <taxon>Dothideomycetes</taxon>
        <taxon>Pleosporomycetidae</taxon>
        <taxon>Pleosporales</taxon>
        <taxon>Massarineae</taxon>
        <taxon>Periconiaceae</taxon>
        <taxon>Periconia</taxon>
    </lineage>
</organism>
<accession>A0A9W4UG26</accession>
<evidence type="ECO:0000313" key="2">
    <source>
        <dbReference type="EMBL" id="CAI6335295.1"/>
    </source>
</evidence>
<feature type="region of interest" description="Disordered" evidence="1">
    <location>
        <begin position="1"/>
        <end position="29"/>
    </location>
</feature>